<dbReference type="InterPro" id="IPR001478">
    <property type="entry name" value="PDZ"/>
</dbReference>
<dbReference type="CDD" id="cd06782">
    <property type="entry name" value="cpPDZ_CPP-like"/>
    <property type="match status" value="1"/>
</dbReference>
<dbReference type="NCBIfam" id="TIGR00225">
    <property type="entry name" value="prc"/>
    <property type="match status" value="1"/>
</dbReference>
<evidence type="ECO:0000256" key="2">
    <source>
        <dbReference type="ARBA" id="ARBA00022670"/>
    </source>
</evidence>
<dbReference type="InterPro" id="IPR005151">
    <property type="entry name" value="Tail-specific_protease"/>
</dbReference>
<accession>A0A1M7IJH8</accession>
<dbReference type="InterPro" id="IPR029045">
    <property type="entry name" value="ClpP/crotonase-like_dom_sf"/>
</dbReference>
<keyword evidence="2 5" id="KW-0645">Protease</keyword>
<proteinExistence type="inferred from homology"/>
<dbReference type="Gene3D" id="3.90.226.10">
    <property type="entry name" value="2-enoyl-CoA Hydratase, Chain A, domain 1"/>
    <property type="match status" value="1"/>
</dbReference>
<dbReference type="SMART" id="SM00245">
    <property type="entry name" value="TSPc"/>
    <property type="match status" value="1"/>
</dbReference>
<keyword evidence="4 5" id="KW-0720">Serine protease</keyword>
<evidence type="ECO:0000259" key="6">
    <source>
        <dbReference type="PROSITE" id="PS50106"/>
    </source>
</evidence>
<evidence type="ECO:0000256" key="5">
    <source>
        <dbReference type="RuleBase" id="RU004404"/>
    </source>
</evidence>
<dbReference type="SMART" id="SM00228">
    <property type="entry name" value="PDZ"/>
    <property type="match status" value="1"/>
</dbReference>
<dbReference type="RefSeq" id="WP_072949783.1">
    <property type="nucleotide sequence ID" value="NZ_FRCT01000004.1"/>
</dbReference>
<dbReference type="GO" id="GO:0004175">
    <property type="term" value="F:endopeptidase activity"/>
    <property type="evidence" value="ECO:0007669"/>
    <property type="project" value="TreeGrafter"/>
</dbReference>
<dbReference type="Pfam" id="PF22694">
    <property type="entry name" value="CtpB_N-like"/>
    <property type="match status" value="1"/>
</dbReference>
<dbReference type="Pfam" id="PF00595">
    <property type="entry name" value="PDZ"/>
    <property type="match status" value="1"/>
</dbReference>
<dbReference type="GO" id="GO:0006508">
    <property type="term" value="P:proteolysis"/>
    <property type="evidence" value="ECO:0007669"/>
    <property type="project" value="UniProtKB-KW"/>
</dbReference>
<dbReference type="OrthoDB" id="9812068at2"/>
<dbReference type="Proteomes" id="UP000184394">
    <property type="component" value="Unassembled WGS sequence"/>
</dbReference>
<dbReference type="PROSITE" id="PS50106">
    <property type="entry name" value="PDZ"/>
    <property type="match status" value="1"/>
</dbReference>
<dbReference type="InterPro" id="IPR004447">
    <property type="entry name" value="Peptidase_S41A"/>
</dbReference>
<comment type="similarity">
    <text evidence="1 5">Belongs to the peptidase S41A family.</text>
</comment>
<dbReference type="InterPro" id="IPR036034">
    <property type="entry name" value="PDZ_sf"/>
</dbReference>
<evidence type="ECO:0000256" key="3">
    <source>
        <dbReference type="ARBA" id="ARBA00022801"/>
    </source>
</evidence>
<dbReference type="SUPFAM" id="SSF50156">
    <property type="entry name" value="PDZ domain-like"/>
    <property type="match status" value="1"/>
</dbReference>
<dbReference type="GO" id="GO:0008236">
    <property type="term" value="F:serine-type peptidase activity"/>
    <property type="evidence" value="ECO:0007669"/>
    <property type="project" value="UniProtKB-KW"/>
</dbReference>
<dbReference type="PANTHER" id="PTHR32060:SF30">
    <property type="entry name" value="CARBOXY-TERMINAL PROCESSING PROTEASE CTPA"/>
    <property type="match status" value="1"/>
</dbReference>
<dbReference type="CDD" id="cd07560">
    <property type="entry name" value="Peptidase_S41_CPP"/>
    <property type="match status" value="1"/>
</dbReference>
<dbReference type="AlphaFoldDB" id="A0A1M7IJH8"/>
<dbReference type="Gene3D" id="2.30.42.10">
    <property type="match status" value="1"/>
</dbReference>
<protein>
    <submittedName>
        <fullName evidence="7">Carboxyl-terminal processing protease</fullName>
    </submittedName>
</protein>
<evidence type="ECO:0000313" key="7">
    <source>
        <dbReference type="EMBL" id="SHM40881.1"/>
    </source>
</evidence>
<evidence type="ECO:0000256" key="4">
    <source>
        <dbReference type="ARBA" id="ARBA00022825"/>
    </source>
</evidence>
<evidence type="ECO:0000313" key="8">
    <source>
        <dbReference type="Proteomes" id="UP000184394"/>
    </source>
</evidence>
<reference evidence="7 8" key="1">
    <citation type="submission" date="2016-11" db="EMBL/GenBank/DDBJ databases">
        <authorList>
            <person name="Jaros S."/>
            <person name="Januszkiewicz K."/>
            <person name="Wedrychowicz H."/>
        </authorList>
    </citation>
    <scope>NUCLEOTIDE SEQUENCE [LARGE SCALE GENOMIC DNA]</scope>
    <source>
        <strain evidence="7 8">Y1</strain>
    </source>
</reference>
<dbReference type="EMBL" id="FRCT01000004">
    <property type="protein sequence ID" value="SHM40881.1"/>
    <property type="molecule type" value="Genomic_DNA"/>
</dbReference>
<name>A0A1M7IJH8_RUMFL</name>
<dbReference type="PANTHER" id="PTHR32060">
    <property type="entry name" value="TAIL-SPECIFIC PROTEASE"/>
    <property type="match status" value="1"/>
</dbReference>
<dbReference type="Pfam" id="PF03572">
    <property type="entry name" value="Peptidase_S41"/>
    <property type="match status" value="1"/>
</dbReference>
<dbReference type="SUPFAM" id="SSF52096">
    <property type="entry name" value="ClpP/crotonase"/>
    <property type="match status" value="1"/>
</dbReference>
<dbReference type="GO" id="GO:0007165">
    <property type="term" value="P:signal transduction"/>
    <property type="evidence" value="ECO:0007669"/>
    <property type="project" value="TreeGrafter"/>
</dbReference>
<dbReference type="GO" id="GO:0030288">
    <property type="term" value="C:outer membrane-bounded periplasmic space"/>
    <property type="evidence" value="ECO:0007669"/>
    <property type="project" value="TreeGrafter"/>
</dbReference>
<dbReference type="Gene3D" id="3.30.750.44">
    <property type="match status" value="1"/>
</dbReference>
<sequence length="389" mass="42563">MNKKISLGLALSLIAIASAVTFILTSFFSLQSFNEKVVDVNEKSKKYNSLQVLDSYVRENYLGDINENDLSDGILKGYISGLDDKYSRYLTEEEYLSEQSEDEGQLVGLGLTLSKDDNGYIRIAEIMQDSPVVDAGLQVGDVITIIDGVDVLAAGFEESVESMRGTEGTEIKLTIRRDGIDKDYTFTRRSIEMITVSGEMINERVGYIKISGFKKNTPQQFIDTLERLTSNGAKAIIFDVRDNGGGIVDSLSDCVDPLLPEGVIATAEYKDGHSETLVYSDAAKLDIPMVVLVNKNTASAAELFAASLRDFGGAVLVGERTYGKGVMQQTTEFDKKGAVVLTVAKYKTAVSECYDGIGLTPDYTVENTFEEYDEQKNRAIDAAMSLLGQ</sequence>
<evidence type="ECO:0000256" key="1">
    <source>
        <dbReference type="ARBA" id="ARBA00009179"/>
    </source>
</evidence>
<keyword evidence="3 5" id="KW-0378">Hydrolase</keyword>
<dbReference type="InterPro" id="IPR055210">
    <property type="entry name" value="CtpA/B_N"/>
</dbReference>
<feature type="domain" description="PDZ" evidence="6">
    <location>
        <begin position="95"/>
        <end position="178"/>
    </location>
</feature>
<gene>
    <name evidence="7" type="ORF">SAMN04487860_104158</name>
</gene>
<organism evidence="7 8">
    <name type="scientific">Ruminococcus flavefaciens</name>
    <dbReference type="NCBI Taxonomy" id="1265"/>
    <lineage>
        <taxon>Bacteria</taxon>
        <taxon>Bacillati</taxon>
        <taxon>Bacillota</taxon>
        <taxon>Clostridia</taxon>
        <taxon>Eubacteriales</taxon>
        <taxon>Oscillospiraceae</taxon>
        <taxon>Ruminococcus</taxon>
    </lineage>
</organism>